<proteinExistence type="predicted"/>
<accession>A0A7J7JSQ0</accession>
<dbReference type="Pfam" id="PF12937">
    <property type="entry name" value="F-box-like"/>
    <property type="match status" value="1"/>
</dbReference>
<dbReference type="InterPro" id="IPR001810">
    <property type="entry name" value="F-box_dom"/>
</dbReference>
<dbReference type="GO" id="GO:0019005">
    <property type="term" value="C:SCF ubiquitin ligase complex"/>
    <property type="evidence" value="ECO:0007669"/>
    <property type="project" value="TreeGrafter"/>
</dbReference>
<dbReference type="EMBL" id="VXIV02001945">
    <property type="protein sequence ID" value="KAF6028486.1"/>
    <property type="molecule type" value="Genomic_DNA"/>
</dbReference>
<name>A0A7J7JSQ0_BUGNE</name>
<evidence type="ECO:0000313" key="3">
    <source>
        <dbReference type="EMBL" id="KAF6028486.1"/>
    </source>
</evidence>
<dbReference type="InterPro" id="IPR032675">
    <property type="entry name" value="LRR_dom_sf"/>
</dbReference>
<sequence>MTNLSDYASSLLDNYLESLNYDENDSENCTDDSDSETVSDSKLVLKETEDQELNEILMYELMEEADVSNKVVSISQELDSVSPIEGAIDTNSSSPSSDILQLLLFEDILVSIFKYLPKGDLLNCALVCKAWYGAHKHPSLWRYIDLTKRTIDESMAESVVRLQPECLSLNKAITSKEALNTLISGLTLCQELSMKGVTALTKLGLSSLPSSVESLNISSIPSLTDVVFATMFRKELLFDPMLTDLDVSNTSIGDPTLKLIAKNLFNLCSLNVSGCSNVTNAGFTALTSSKRVFLQELEMNDCEGIDSECLQVLESNKLLKSINFNGCPNISLMDIKNFVNTEKAKGQAVWRFSRRHLQRDLDY</sequence>
<dbReference type="Gene3D" id="3.80.10.10">
    <property type="entry name" value="Ribonuclease Inhibitor"/>
    <property type="match status" value="2"/>
</dbReference>
<dbReference type="OrthoDB" id="2095648at2759"/>
<protein>
    <recommendedName>
        <fullName evidence="2">F-box domain-containing protein</fullName>
    </recommendedName>
</protein>
<dbReference type="Proteomes" id="UP000593567">
    <property type="component" value="Unassembled WGS sequence"/>
</dbReference>
<dbReference type="PANTHER" id="PTHR13318">
    <property type="entry name" value="PARTNER OF PAIRED, ISOFORM B-RELATED"/>
    <property type="match status" value="1"/>
</dbReference>
<reference evidence="3" key="1">
    <citation type="submission" date="2020-06" db="EMBL/GenBank/DDBJ databases">
        <title>Draft genome of Bugula neritina, a colonial animal packing powerful symbionts and potential medicines.</title>
        <authorList>
            <person name="Rayko M."/>
        </authorList>
    </citation>
    <scope>NUCLEOTIDE SEQUENCE [LARGE SCALE GENOMIC DNA]</scope>
    <source>
        <strain evidence="3">Kwan_BN1</strain>
    </source>
</reference>
<evidence type="ECO:0000256" key="1">
    <source>
        <dbReference type="SAM" id="MobiDB-lite"/>
    </source>
</evidence>
<dbReference type="SUPFAM" id="SSF52047">
    <property type="entry name" value="RNI-like"/>
    <property type="match status" value="1"/>
</dbReference>
<feature type="compositionally biased region" description="Acidic residues" evidence="1">
    <location>
        <begin position="22"/>
        <end position="37"/>
    </location>
</feature>
<dbReference type="SMART" id="SM00256">
    <property type="entry name" value="FBOX"/>
    <property type="match status" value="1"/>
</dbReference>
<comment type="caution">
    <text evidence="3">The sequence shown here is derived from an EMBL/GenBank/DDBJ whole genome shotgun (WGS) entry which is preliminary data.</text>
</comment>
<feature type="domain" description="F-box" evidence="2">
    <location>
        <begin position="104"/>
        <end position="144"/>
    </location>
</feature>
<gene>
    <name evidence="3" type="ORF">EB796_013182</name>
</gene>
<evidence type="ECO:0000313" key="4">
    <source>
        <dbReference type="Proteomes" id="UP000593567"/>
    </source>
</evidence>
<dbReference type="AlphaFoldDB" id="A0A7J7JSQ0"/>
<evidence type="ECO:0000259" key="2">
    <source>
        <dbReference type="SMART" id="SM00256"/>
    </source>
</evidence>
<dbReference type="PANTHER" id="PTHR13318:SF95">
    <property type="entry name" value="F-BOX PROTEIN YLR352W"/>
    <property type="match status" value="1"/>
</dbReference>
<keyword evidence="4" id="KW-1185">Reference proteome</keyword>
<feature type="region of interest" description="Disordered" evidence="1">
    <location>
        <begin position="22"/>
        <end position="41"/>
    </location>
</feature>
<dbReference type="GO" id="GO:0031146">
    <property type="term" value="P:SCF-dependent proteasomal ubiquitin-dependent protein catabolic process"/>
    <property type="evidence" value="ECO:0007669"/>
    <property type="project" value="TreeGrafter"/>
</dbReference>
<organism evidence="3 4">
    <name type="scientific">Bugula neritina</name>
    <name type="common">Brown bryozoan</name>
    <name type="synonym">Sertularia neritina</name>
    <dbReference type="NCBI Taxonomy" id="10212"/>
    <lineage>
        <taxon>Eukaryota</taxon>
        <taxon>Metazoa</taxon>
        <taxon>Spiralia</taxon>
        <taxon>Lophotrochozoa</taxon>
        <taxon>Bryozoa</taxon>
        <taxon>Gymnolaemata</taxon>
        <taxon>Cheilostomatida</taxon>
        <taxon>Flustrina</taxon>
        <taxon>Buguloidea</taxon>
        <taxon>Bugulidae</taxon>
        <taxon>Bugula</taxon>
    </lineage>
</organism>